<reference evidence="3" key="1">
    <citation type="submission" date="2018-05" db="EMBL/GenBank/DDBJ databases">
        <title>Pedobacter paludis sp. nov., isolated from wetland soil.</title>
        <authorList>
            <person name="Zhang Y."/>
        </authorList>
    </citation>
    <scope>NUCLEOTIDE SEQUENCE [LARGE SCALE GENOMIC DNA]</scope>
    <source>
        <strain evidence="3">R-8</strain>
    </source>
</reference>
<evidence type="ECO:0000313" key="3">
    <source>
        <dbReference type="Proteomes" id="UP000245391"/>
    </source>
</evidence>
<name>A0A317F1Y5_9SPHI</name>
<keyword evidence="3" id="KW-1185">Reference proteome</keyword>
<feature type="compositionally biased region" description="Basic and acidic residues" evidence="1">
    <location>
        <begin position="50"/>
        <end position="59"/>
    </location>
</feature>
<comment type="caution">
    <text evidence="2">The sequence shown here is derived from an EMBL/GenBank/DDBJ whole genome shotgun (WGS) entry which is preliminary data.</text>
</comment>
<proteinExistence type="predicted"/>
<sequence>MKNVSTPKNNPTTQGSSIADRANHDVKVDKKIQGITNGGGQRSDQTSNKDNQRKYDNKK</sequence>
<dbReference type="OrthoDB" id="773024at2"/>
<feature type="compositionally biased region" description="Polar residues" evidence="1">
    <location>
        <begin position="1"/>
        <end position="17"/>
    </location>
</feature>
<protein>
    <submittedName>
        <fullName evidence="2">Uncharacterized protein</fullName>
    </submittedName>
</protein>
<dbReference type="EMBL" id="QGNY01000003">
    <property type="protein sequence ID" value="PWS32273.1"/>
    <property type="molecule type" value="Genomic_DNA"/>
</dbReference>
<organism evidence="2 3">
    <name type="scientific">Pedobacter paludis</name>
    <dbReference type="NCBI Taxonomy" id="2203212"/>
    <lineage>
        <taxon>Bacteria</taxon>
        <taxon>Pseudomonadati</taxon>
        <taxon>Bacteroidota</taxon>
        <taxon>Sphingobacteriia</taxon>
        <taxon>Sphingobacteriales</taxon>
        <taxon>Sphingobacteriaceae</taxon>
        <taxon>Pedobacter</taxon>
    </lineage>
</organism>
<gene>
    <name evidence="2" type="ORF">DF947_10925</name>
</gene>
<feature type="region of interest" description="Disordered" evidence="1">
    <location>
        <begin position="1"/>
        <end position="59"/>
    </location>
</feature>
<feature type="compositionally biased region" description="Basic and acidic residues" evidence="1">
    <location>
        <begin position="21"/>
        <end position="32"/>
    </location>
</feature>
<evidence type="ECO:0000256" key="1">
    <source>
        <dbReference type="SAM" id="MobiDB-lite"/>
    </source>
</evidence>
<accession>A0A317F1Y5</accession>
<dbReference type="AlphaFoldDB" id="A0A317F1Y5"/>
<dbReference type="RefSeq" id="WP_109929720.1">
    <property type="nucleotide sequence ID" value="NZ_QGNY01000003.1"/>
</dbReference>
<dbReference type="Proteomes" id="UP000245391">
    <property type="component" value="Unassembled WGS sequence"/>
</dbReference>
<evidence type="ECO:0000313" key="2">
    <source>
        <dbReference type="EMBL" id="PWS32273.1"/>
    </source>
</evidence>